<proteinExistence type="predicted"/>
<dbReference type="STRING" id="33936.AZI98_12815"/>
<name>A0A165X5H0_9BACI</name>
<organism evidence="1 2">
    <name type="scientific">Aeribacillus pallidus</name>
    <dbReference type="NCBI Taxonomy" id="33936"/>
    <lineage>
        <taxon>Bacteria</taxon>
        <taxon>Bacillati</taxon>
        <taxon>Bacillota</taxon>
        <taxon>Bacilli</taxon>
        <taxon>Bacillales</taxon>
        <taxon>Bacillaceae</taxon>
        <taxon>Aeribacillus</taxon>
    </lineage>
</organism>
<reference evidence="1 2" key="1">
    <citation type="submission" date="2016-04" db="EMBL/GenBank/DDBJ databases">
        <title>Draft genome sequence of Aeribacillus pallidus 8m3 from petroleum reservoir.</title>
        <authorList>
            <person name="Poltaraus A.B."/>
            <person name="Nazina T.N."/>
            <person name="Tourova T.P."/>
            <person name="Malakho S.M."/>
            <person name="Korshunova A.V."/>
            <person name="Sokolova D.S."/>
        </authorList>
    </citation>
    <scope>NUCLEOTIDE SEQUENCE [LARGE SCALE GENOMIC DNA]</scope>
    <source>
        <strain evidence="1 2">8m3</strain>
    </source>
</reference>
<evidence type="ECO:0000313" key="2">
    <source>
        <dbReference type="Proteomes" id="UP000076476"/>
    </source>
</evidence>
<accession>A0A165X5H0</accession>
<comment type="caution">
    <text evidence="1">The sequence shown here is derived from an EMBL/GenBank/DDBJ whole genome shotgun (WGS) entry which is preliminary data.</text>
</comment>
<sequence>MIDGQYAYKEEELFKPNEDILKKFNYDEKAAHAYIDEQWKKNVIEFFNDKPEYAEMYMHYIINFRQYKEVPFDDDFYRYCTLKLLQ</sequence>
<dbReference type="RefSeq" id="WP_063388691.1">
    <property type="nucleotide sequence ID" value="NZ_LWBR01000037.1"/>
</dbReference>
<protein>
    <submittedName>
        <fullName evidence="1">Uncharacterized protein</fullName>
    </submittedName>
</protein>
<keyword evidence="2" id="KW-1185">Reference proteome</keyword>
<dbReference type="AlphaFoldDB" id="A0A165X5H0"/>
<evidence type="ECO:0000313" key="1">
    <source>
        <dbReference type="EMBL" id="KZN95654.1"/>
    </source>
</evidence>
<dbReference type="EMBL" id="LWBR01000037">
    <property type="protein sequence ID" value="KZN95654.1"/>
    <property type="molecule type" value="Genomic_DNA"/>
</dbReference>
<dbReference type="Proteomes" id="UP000076476">
    <property type="component" value="Unassembled WGS sequence"/>
</dbReference>
<gene>
    <name evidence="1" type="ORF">AZI98_12815</name>
</gene>